<dbReference type="RefSeq" id="WP_143052818.1">
    <property type="nucleotide sequence ID" value="NZ_FOGZ01000008.1"/>
</dbReference>
<dbReference type="Proteomes" id="UP000198815">
    <property type="component" value="Unassembled WGS sequence"/>
</dbReference>
<organism evidence="1 2">
    <name type="scientific">Propionibacterium cyclohexanicum</name>
    <dbReference type="NCBI Taxonomy" id="64702"/>
    <lineage>
        <taxon>Bacteria</taxon>
        <taxon>Bacillati</taxon>
        <taxon>Actinomycetota</taxon>
        <taxon>Actinomycetes</taxon>
        <taxon>Propionibacteriales</taxon>
        <taxon>Propionibacteriaceae</taxon>
        <taxon>Propionibacterium</taxon>
    </lineage>
</organism>
<sequence length="421" mass="46211">MWGFGHTRKTSRQSPHIYLLATSGHPNYGDEFIVRSWLEFLNRELPMAQVWLDSPNPGLCTQLFSDSHPGLRCTDTLWRLADQVSRHAPVAQWRNELESYLVNLGTPLIDAGIQRLDQMSRVHMLGGGYLNSIWPQNCLLTVAAAALSGNLRIPAVATGLGLEPQSADTAGLLGEAFGAFDFVESRDGSGPVETAFPMATPGFDDAFLGLGPAVEGFWRKPQDRTPPHFMLLIQGDQYGDESSRTDVVETALAELRRAGWAPDEPVGLVEAIPPDDAWALAALREERHLTVEFYPFLDLWNNGLPFAADQYWVSTRFHFHLLAAACGIDGTAVSISGNYYSPKHHSLIELGTGWRLVDAHGATMCEADRTATCSFPRVAGEIAQAKTELARLVAHGYGDRELLREPITALRGRLAGGNQPR</sequence>
<keyword evidence="2" id="KW-1185">Reference proteome</keyword>
<accession>A0A1H9RNN6</accession>
<dbReference type="AlphaFoldDB" id="A0A1H9RNN6"/>
<evidence type="ECO:0008006" key="3">
    <source>
        <dbReference type="Google" id="ProtNLM"/>
    </source>
</evidence>
<name>A0A1H9RNN6_9ACTN</name>
<gene>
    <name evidence="1" type="ORF">SAMN05443377_10861</name>
</gene>
<dbReference type="EMBL" id="FOGZ01000008">
    <property type="protein sequence ID" value="SER74316.1"/>
    <property type="molecule type" value="Genomic_DNA"/>
</dbReference>
<protein>
    <recommendedName>
        <fullName evidence="3">Polysaccharide pyruvyl transferase family protein WcaK</fullName>
    </recommendedName>
</protein>
<dbReference type="OrthoDB" id="8444043at2"/>
<reference evidence="1 2" key="1">
    <citation type="submission" date="2016-10" db="EMBL/GenBank/DDBJ databases">
        <authorList>
            <person name="de Groot N.N."/>
        </authorList>
    </citation>
    <scope>NUCLEOTIDE SEQUENCE [LARGE SCALE GENOMIC DNA]</scope>
    <source>
        <strain evidence="1 2">DSM 16859</strain>
    </source>
</reference>
<dbReference type="STRING" id="64702.SAMN05443377_10861"/>
<evidence type="ECO:0000313" key="2">
    <source>
        <dbReference type="Proteomes" id="UP000198815"/>
    </source>
</evidence>
<proteinExistence type="predicted"/>
<evidence type="ECO:0000313" key="1">
    <source>
        <dbReference type="EMBL" id="SER74316.1"/>
    </source>
</evidence>